<dbReference type="InterPro" id="IPR005624">
    <property type="entry name" value="PduO/GlcC-like"/>
</dbReference>
<sequence length="425" mass="45041">MADPHGHHVSPAAAGYAQRQTARHDSPDRRPSGHSPGTSGVDAGRLRATGAVAQHQRGHRTRAGPSRHQRHAHQRSGLLRRSGLPPQCAGSRTGPCTAQHRRVVASHRRRRAQHRPDGQWLRGVRQGLRSFAAPRPGLRRESRASQCKGPGSGRSAARRTSGNAGHQNRHAAGIPLPVHLAACAKAGWRGRTGADSSRLQPDRCTGWPSVLRLGRHLLGHAAGPGPPVARQPHERAGKRQTSGDRYGKHRLPDASGERQSNAGAALDRADRSGTQRNPLNSSTPLFSGEHMKIKAVLTQNEVSQMLVAAREEAHTNGWAVAIAIVDDGGHLLAFERLDDASPISSYISIEKARTSALGKRESKGYEEMVNGGRTAFLSAPLLTSLEGGVPVIVDGQVIGAVGVSGVKADQDAQVAKAGVAALNAD</sequence>
<dbReference type="Proteomes" id="UP000050562">
    <property type="component" value="Unassembled WGS sequence"/>
</dbReference>
<dbReference type="InterPro" id="IPR052517">
    <property type="entry name" value="GlcG_carb_metab_protein"/>
</dbReference>
<name>A0A0P9XFE9_9PSED</name>
<evidence type="ECO:0000256" key="1">
    <source>
        <dbReference type="SAM" id="MobiDB-lite"/>
    </source>
</evidence>
<feature type="region of interest" description="Disordered" evidence="1">
    <location>
        <begin position="1"/>
        <end position="115"/>
    </location>
</feature>
<dbReference type="AlphaFoldDB" id="A0A0P9XFE9"/>
<proteinExistence type="predicted"/>
<protein>
    <submittedName>
        <fullName evidence="2">GlcG protein</fullName>
    </submittedName>
</protein>
<dbReference type="EMBL" id="LJRC01000212">
    <property type="protein sequence ID" value="KPY33349.1"/>
    <property type="molecule type" value="Genomic_DNA"/>
</dbReference>
<dbReference type="InterPro" id="IPR038084">
    <property type="entry name" value="PduO/GlcC-like_sf"/>
</dbReference>
<evidence type="ECO:0000313" key="2">
    <source>
        <dbReference type="EMBL" id="KPY33349.1"/>
    </source>
</evidence>
<reference evidence="2 3" key="1">
    <citation type="submission" date="2015-09" db="EMBL/GenBank/DDBJ databases">
        <title>Genome announcement of multiple Pseudomonas syringae strains.</title>
        <authorList>
            <person name="Thakur S."/>
            <person name="Wang P.W."/>
            <person name="Gong Y."/>
            <person name="Weir B.S."/>
            <person name="Guttman D.S."/>
        </authorList>
    </citation>
    <scope>NUCLEOTIDE SEQUENCE [LARGE SCALE GENOMIC DNA]</scope>
    <source>
        <strain evidence="2 3">ICMP3956</strain>
    </source>
</reference>
<organism evidence="2 3">
    <name type="scientific">Pseudomonas syringae pv. primulae</name>
    <dbReference type="NCBI Taxonomy" id="251707"/>
    <lineage>
        <taxon>Bacteria</taxon>
        <taxon>Pseudomonadati</taxon>
        <taxon>Pseudomonadota</taxon>
        <taxon>Gammaproteobacteria</taxon>
        <taxon>Pseudomonadales</taxon>
        <taxon>Pseudomonadaceae</taxon>
        <taxon>Pseudomonas</taxon>
    </lineage>
</organism>
<feature type="compositionally biased region" description="Basic residues" evidence="1">
    <location>
        <begin position="56"/>
        <end position="74"/>
    </location>
</feature>
<dbReference type="PANTHER" id="PTHR34309">
    <property type="entry name" value="SLR1406 PROTEIN"/>
    <property type="match status" value="1"/>
</dbReference>
<dbReference type="PATRIC" id="fig|251707.3.peg.5490"/>
<feature type="compositionally biased region" description="Basic and acidic residues" evidence="1">
    <location>
        <begin position="231"/>
        <end position="256"/>
    </location>
</feature>
<dbReference type="Gene3D" id="3.30.450.150">
    <property type="entry name" value="Haem-degrading domain"/>
    <property type="match status" value="1"/>
</dbReference>
<evidence type="ECO:0000313" key="3">
    <source>
        <dbReference type="Proteomes" id="UP000050562"/>
    </source>
</evidence>
<feature type="region of interest" description="Disordered" evidence="1">
    <location>
        <begin position="132"/>
        <end position="170"/>
    </location>
</feature>
<dbReference type="SUPFAM" id="SSF143744">
    <property type="entry name" value="GlcG-like"/>
    <property type="match status" value="1"/>
</dbReference>
<accession>A0A0P9XFE9</accession>
<dbReference type="Pfam" id="PF03928">
    <property type="entry name" value="HbpS-like"/>
    <property type="match status" value="1"/>
</dbReference>
<feature type="compositionally biased region" description="Basic residues" evidence="1">
    <location>
        <begin position="99"/>
        <end position="113"/>
    </location>
</feature>
<feature type="compositionally biased region" description="Polar residues" evidence="1">
    <location>
        <begin position="274"/>
        <end position="285"/>
    </location>
</feature>
<gene>
    <name evidence="2" type="ORF">ALO52_05138</name>
</gene>
<feature type="region of interest" description="Disordered" evidence="1">
    <location>
        <begin position="217"/>
        <end position="286"/>
    </location>
</feature>
<dbReference type="PANTHER" id="PTHR34309:SF1">
    <property type="entry name" value="PROTEIN GLCG"/>
    <property type="match status" value="1"/>
</dbReference>
<feature type="compositionally biased region" description="Basic and acidic residues" evidence="1">
    <location>
        <begin position="22"/>
        <end position="31"/>
    </location>
</feature>
<comment type="caution">
    <text evidence="2">The sequence shown here is derived from an EMBL/GenBank/DDBJ whole genome shotgun (WGS) entry which is preliminary data.</text>
</comment>